<dbReference type="EMBL" id="CADCVT010000375">
    <property type="protein sequence ID" value="CAA9528054.1"/>
    <property type="molecule type" value="Genomic_DNA"/>
</dbReference>
<proteinExistence type="predicted"/>
<dbReference type="AlphaFoldDB" id="A0A6J4TQM0"/>
<protein>
    <submittedName>
        <fullName evidence="1">Uncharacterized protein</fullName>
    </submittedName>
</protein>
<sequence>MKPVSAVLTSVTEPTISTALLSSPVSDVASGLAASLIFPCDAVRVALTSCVPASRSATLNVSDFGESSVTLAEAGTVFTGASFTALTVRPIESVSVFAPPAPV</sequence>
<gene>
    <name evidence="1" type="ORF">AVDCRST_MAG85-3418</name>
</gene>
<reference evidence="1" key="1">
    <citation type="submission" date="2020-02" db="EMBL/GenBank/DDBJ databases">
        <authorList>
            <person name="Meier V. D."/>
        </authorList>
    </citation>
    <scope>NUCLEOTIDE SEQUENCE</scope>
    <source>
        <strain evidence="1">AVDCRST_MAG85</strain>
    </source>
</reference>
<organism evidence="1">
    <name type="scientific">uncultured Solirubrobacteraceae bacterium</name>
    <dbReference type="NCBI Taxonomy" id="1162706"/>
    <lineage>
        <taxon>Bacteria</taxon>
        <taxon>Bacillati</taxon>
        <taxon>Actinomycetota</taxon>
        <taxon>Thermoleophilia</taxon>
        <taxon>Solirubrobacterales</taxon>
        <taxon>Solirubrobacteraceae</taxon>
        <taxon>environmental samples</taxon>
    </lineage>
</organism>
<accession>A0A6J4TQM0</accession>
<evidence type="ECO:0000313" key="1">
    <source>
        <dbReference type="EMBL" id="CAA9528054.1"/>
    </source>
</evidence>
<name>A0A6J4TQM0_9ACTN</name>